<dbReference type="PANTHER" id="PTHR12197:SF288">
    <property type="entry name" value="HISTONE-LYSINE N-METHYLTRANSFERASE SMYD3"/>
    <property type="match status" value="1"/>
</dbReference>
<reference evidence="12" key="2">
    <citation type="submission" date="2025-08" db="UniProtKB">
        <authorList>
            <consortium name="Ensembl"/>
        </authorList>
    </citation>
    <scope>IDENTIFICATION</scope>
</reference>
<dbReference type="Gene3D" id="2.170.270.10">
    <property type="entry name" value="SET domain"/>
    <property type="match status" value="1"/>
</dbReference>
<protein>
    <recommendedName>
        <fullName evidence="1">[histone H3]-lysine(4) N-trimethyltransferase</fullName>
        <ecNumber evidence="1">2.1.1.354</ecNumber>
    </recommendedName>
</protein>
<dbReference type="SUPFAM" id="SSF82199">
    <property type="entry name" value="SET domain"/>
    <property type="match status" value="1"/>
</dbReference>
<dbReference type="Ensembl" id="ENSSAUT00010019300.1">
    <property type="protein sequence ID" value="ENSSAUP00010018267.1"/>
    <property type="gene ID" value="ENSSAUG00010008233.1"/>
</dbReference>
<keyword evidence="13" id="KW-1185">Reference proteome</keyword>
<dbReference type="InterPro" id="IPR050869">
    <property type="entry name" value="H3K4_H4K5_MeTrfase"/>
</dbReference>
<evidence type="ECO:0000256" key="8">
    <source>
        <dbReference type="ARBA" id="ARBA00047571"/>
    </source>
</evidence>
<dbReference type="FunFam" id="2.170.270.10:FF:000013">
    <property type="entry name" value="Histone-lysine N-methyltransferase SMYD1 isoform 1"/>
    <property type="match status" value="1"/>
</dbReference>
<dbReference type="GO" id="GO:0032259">
    <property type="term" value="P:methylation"/>
    <property type="evidence" value="ECO:0007669"/>
    <property type="project" value="UniProtKB-KW"/>
</dbReference>
<dbReference type="GeneTree" id="ENSGT00940000156766"/>
<evidence type="ECO:0000256" key="1">
    <source>
        <dbReference type="ARBA" id="ARBA00012182"/>
    </source>
</evidence>
<dbReference type="PROSITE" id="PS50280">
    <property type="entry name" value="SET"/>
    <property type="match status" value="1"/>
</dbReference>
<dbReference type="GO" id="GO:0140999">
    <property type="term" value="F:histone H3K4 trimethyltransferase activity"/>
    <property type="evidence" value="ECO:0007669"/>
    <property type="project" value="UniProtKB-EC"/>
</dbReference>
<comment type="catalytic activity">
    <reaction evidence="8">
        <text>L-lysyl(4)-[histone H3] + 3 S-adenosyl-L-methionine = N(6),N(6),N(6)-trimethyl-L-lysyl(4)-[histone H3] + 3 S-adenosyl-L-homocysteine + 3 H(+)</text>
        <dbReference type="Rhea" id="RHEA:60260"/>
        <dbReference type="Rhea" id="RHEA-COMP:15537"/>
        <dbReference type="Rhea" id="RHEA-COMP:15547"/>
        <dbReference type="ChEBI" id="CHEBI:15378"/>
        <dbReference type="ChEBI" id="CHEBI:29969"/>
        <dbReference type="ChEBI" id="CHEBI:57856"/>
        <dbReference type="ChEBI" id="CHEBI:59789"/>
        <dbReference type="ChEBI" id="CHEBI:61961"/>
        <dbReference type="EC" id="2.1.1.354"/>
    </reaction>
</comment>
<keyword evidence="6 9" id="KW-0863">Zinc-finger</keyword>
<sequence>MAPKLERFVSPGKGNGLRATARIKRGELVYSCEPLACCVSNKLSREVCHHCFTRRETLLRCSQCKTARYCNITCQRQAWSGHKRECKCLRSLLPRIPTDSVRLAARLIFAVVTCNCFTISDGELQEIGVGLYPSLSLLNHDCRPNCVMVFKGTKLQLRAVRDINPEEELTISYIETLSLTEDGQKQLEDQYHFTCRCQRCDSQDKDGLMLSGGESTWRPLKEALPRLEGLKAESNWQTLLESCSRLLSTVGCDVPEENLYKLRVTDMALDASVHLGHWEEAVGYGEKTLPVYRQYYPDPHPVHGVQLMRVGKLQHYLVHIEDALETFKQAYQIIKVTHGDDHPMTTDLLMKMEECRTEMDQHSSS</sequence>
<dbReference type="SMART" id="SM00317">
    <property type="entry name" value="SET"/>
    <property type="match status" value="1"/>
</dbReference>
<evidence type="ECO:0000313" key="12">
    <source>
        <dbReference type="Ensembl" id="ENSSAUP00010018267.1"/>
    </source>
</evidence>
<organism evidence="12 13">
    <name type="scientific">Sparus aurata</name>
    <name type="common">Gilthead sea bream</name>
    <dbReference type="NCBI Taxonomy" id="8175"/>
    <lineage>
        <taxon>Eukaryota</taxon>
        <taxon>Metazoa</taxon>
        <taxon>Chordata</taxon>
        <taxon>Craniata</taxon>
        <taxon>Vertebrata</taxon>
        <taxon>Euteleostomi</taxon>
        <taxon>Actinopterygii</taxon>
        <taxon>Neopterygii</taxon>
        <taxon>Teleostei</taxon>
        <taxon>Neoteleostei</taxon>
        <taxon>Acanthomorphata</taxon>
        <taxon>Eupercaria</taxon>
        <taxon>Spariformes</taxon>
        <taxon>Sparidae</taxon>
        <taxon>Sparus</taxon>
    </lineage>
</organism>
<accession>A0A671UUY7</accession>
<dbReference type="PROSITE" id="PS50865">
    <property type="entry name" value="ZF_MYND_2"/>
    <property type="match status" value="1"/>
</dbReference>
<evidence type="ECO:0000256" key="7">
    <source>
        <dbReference type="ARBA" id="ARBA00022833"/>
    </source>
</evidence>
<feature type="domain" description="SET" evidence="10">
    <location>
        <begin position="3"/>
        <end position="174"/>
    </location>
</feature>
<dbReference type="AlphaFoldDB" id="A0A671UUY7"/>
<dbReference type="GO" id="GO:0008270">
    <property type="term" value="F:zinc ion binding"/>
    <property type="evidence" value="ECO:0007669"/>
    <property type="project" value="UniProtKB-KW"/>
</dbReference>
<dbReference type="PANTHER" id="PTHR12197">
    <property type="entry name" value="HISTONE-LYSINE N-METHYLTRANSFERASE SMYD"/>
    <property type="match status" value="1"/>
</dbReference>
<keyword evidence="2" id="KW-0489">Methyltransferase</keyword>
<evidence type="ECO:0000256" key="5">
    <source>
        <dbReference type="ARBA" id="ARBA00022723"/>
    </source>
</evidence>
<dbReference type="PROSITE" id="PS01360">
    <property type="entry name" value="ZF_MYND_1"/>
    <property type="match status" value="1"/>
</dbReference>
<dbReference type="Pfam" id="PF01753">
    <property type="entry name" value="zf-MYND"/>
    <property type="match status" value="1"/>
</dbReference>
<evidence type="ECO:0000259" key="11">
    <source>
        <dbReference type="PROSITE" id="PS50865"/>
    </source>
</evidence>
<evidence type="ECO:0000256" key="6">
    <source>
        <dbReference type="ARBA" id="ARBA00022771"/>
    </source>
</evidence>
<evidence type="ECO:0000256" key="9">
    <source>
        <dbReference type="PROSITE-ProRule" id="PRU00134"/>
    </source>
</evidence>
<keyword evidence="4" id="KW-0949">S-adenosyl-L-methionine</keyword>
<dbReference type="Gene3D" id="6.10.140.2220">
    <property type="match status" value="1"/>
</dbReference>
<proteinExistence type="predicted"/>
<reference evidence="12" key="1">
    <citation type="submission" date="2021-04" db="EMBL/GenBank/DDBJ databases">
        <authorList>
            <consortium name="Wellcome Sanger Institute Data Sharing"/>
        </authorList>
    </citation>
    <scope>NUCLEOTIDE SEQUENCE [LARGE SCALE GENOMIC DNA]</scope>
</reference>
<reference evidence="12" key="3">
    <citation type="submission" date="2025-09" db="UniProtKB">
        <authorList>
            <consortium name="Ensembl"/>
        </authorList>
    </citation>
    <scope>IDENTIFICATION</scope>
</reference>
<evidence type="ECO:0000256" key="4">
    <source>
        <dbReference type="ARBA" id="ARBA00022691"/>
    </source>
</evidence>
<feature type="domain" description="MYND-type" evidence="11">
    <location>
        <begin position="48"/>
        <end position="86"/>
    </location>
</feature>
<evidence type="ECO:0000256" key="2">
    <source>
        <dbReference type="ARBA" id="ARBA00022603"/>
    </source>
</evidence>
<dbReference type="Gene3D" id="1.25.40.970">
    <property type="match status" value="1"/>
</dbReference>
<dbReference type="Pfam" id="PF00856">
    <property type="entry name" value="SET"/>
    <property type="match status" value="1"/>
</dbReference>
<dbReference type="InterPro" id="IPR046341">
    <property type="entry name" value="SET_dom_sf"/>
</dbReference>
<dbReference type="InterPro" id="IPR011990">
    <property type="entry name" value="TPR-like_helical_dom_sf"/>
</dbReference>
<evidence type="ECO:0000259" key="10">
    <source>
        <dbReference type="PROSITE" id="PS50280"/>
    </source>
</evidence>
<dbReference type="Gene3D" id="1.25.40.10">
    <property type="entry name" value="Tetratricopeptide repeat domain"/>
    <property type="match status" value="1"/>
</dbReference>
<keyword evidence="5" id="KW-0479">Metal-binding</keyword>
<keyword evidence="3" id="KW-0808">Transferase</keyword>
<dbReference type="InterPro" id="IPR002893">
    <property type="entry name" value="Znf_MYND"/>
</dbReference>
<dbReference type="Proteomes" id="UP000472265">
    <property type="component" value="Chromosome 4"/>
</dbReference>
<evidence type="ECO:0000313" key="13">
    <source>
        <dbReference type="Proteomes" id="UP000472265"/>
    </source>
</evidence>
<dbReference type="InterPro" id="IPR001214">
    <property type="entry name" value="SET_dom"/>
</dbReference>
<dbReference type="GO" id="GO:0005634">
    <property type="term" value="C:nucleus"/>
    <property type="evidence" value="ECO:0007669"/>
    <property type="project" value="TreeGrafter"/>
</dbReference>
<name>A0A671UUY7_SPAAU</name>
<gene>
    <name evidence="12" type="primary">SMYD3</name>
</gene>
<dbReference type="SUPFAM" id="SSF48452">
    <property type="entry name" value="TPR-like"/>
    <property type="match status" value="1"/>
</dbReference>
<dbReference type="EC" id="2.1.1.354" evidence="1"/>
<keyword evidence="7" id="KW-0862">Zinc</keyword>
<evidence type="ECO:0000256" key="3">
    <source>
        <dbReference type="ARBA" id="ARBA00022679"/>
    </source>
</evidence>